<feature type="transmembrane region" description="Helical" evidence="1">
    <location>
        <begin position="12"/>
        <end position="34"/>
    </location>
</feature>
<dbReference type="AlphaFoldDB" id="A0A7G1KTU6"/>
<keyword evidence="1" id="KW-0812">Transmembrane</keyword>
<sequence length="171" mass="18302">MTRFGLGRNGAWSALAAGVATLGVLETAVLHFLARAYLPAAAAVTVDTVAVAVTLLAILAFASPLWGSFRLDSTALRLRFGWLASVRIPLPDIDTIRPATAGLRHPVTLGLDYDQRSGLLSVVRSPSSPLVRIELTTPIRARTQGWKHVRVRTVLATIDDPDLLRQCVSGA</sequence>
<proteinExistence type="predicted"/>
<accession>A0A7G1KTU6</accession>
<reference evidence="2 3" key="1">
    <citation type="submission" date="2020-08" db="EMBL/GenBank/DDBJ databases">
        <title>Genome Sequencing of Nocardia wallacei strain FMUON74 and assembly.</title>
        <authorList>
            <person name="Toyokawa M."/>
            <person name="Uesaka K."/>
        </authorList>
    </citation>
    <scope>NUCLEOTIDE SEQUENCE [LARGE SCALE GENOMIC DNA]</scope>
    <source>
        <strain evidence="2 3">FMUON74</strain>
    </source>
</reference>
<dbReference type="GeneID" id="80349589"/>
<dbReference type="Proteomes" id="UP000516173">
    <property type="component" value="Chromosome"/>
</dbReference>
<gene>
    <name evidence="2" type="ORF">NWFMUON74_51510</name>
</gene>
<organism evidence="2 3">
    <name type="scientific">Nocardia wallacei</name>
    <dbReference type="NCBI Taxonomy" id="480035"/>
    <lineage>
        <taxon>Bacteria</taxon>
        <taxon>Bacillati</taxon>
        <taxon>Actinomycetota</taxon>
        <taxon>Actinomycetes</taxon>
        <taxon>Mycobacteriales</taxon>
        <taxon>Nocardiaceae</taxon>
        <taxon>Nocardia</taxon>
    </lineage>
</organism>
<keyword evidence="3" id="KW-1185">Reference proteome</keyword>
<dbReference type="EMBL" id="AP023396">
    <property type="protein sequence ID" value="BCK57379.1"/>
    <property type="molecule type" value="Genomic_DNA"/>
</dbReference>
<feature type="transmembrane region" description="Helical" evidence="1">
    <location>
        <begin position="40"/>
        <end position="62"/>
    </location>
</feature>
<dbReference type="KEGG" id="nwl:NWFMUON74_51510"/>
<name>A0A7G1KTU6_9NOCA</name>
<keyword evidence="1" id="KW-0472">Membrane</keyword>
<evidence type="ECO:0000256" key="1">
    <source>
        <dbReference type="SAM" id="Phobius"/>
    </source>
</evidence>
<protein>
    <submittedName>
        <fullName evidence="2">Uncharacterized protein</fullName>
    </submittedName>
</protein>
<evidence type="ECO:0000313" key="2">
    <source>
        <dbReference type="EMBL" id="BCK57379.1"/>
    </source>
</evidence>
<keyword evidence="1" id="KW-1133">Transmembrane helix</keyword>
<dbReference type="RefSeq" id="WP_187684288.1">
    <property type="nucleotide sequence ID" value="NZ_AP023396.1"/>
</dbReference>
<evidence type="ECO:0000313" key="3">
    <source>
        <dbReference type="Proteomes" id="UP000516173"/>
    </source>
</evidence>